<keyword evidence="4" id="KW-0472">Membrane</keyword>
<dbReference type="InterPro" id="IPR011990">
    <property type="entry name" value="TPR-like_helical_dom_sf"/>
</dbReference>
<dbReference type="Proteomes" id="UP000309488">
    <property type="component" value="Unassembled WGS sequence"/>
</dbReference>
<dbReference type="InterPro" id="IPR033985">
    <property type="entry name" value="SusD-like_N"/>
</dbReference>
<gene>
    <name evidence="8" type="ORF">FA048_16565</name>
</gene>
<dbReference type="Pfam" id="PF07980">
    <property type="entry name" value="SusD_RagB"/>
    <property type="match status" value="1"/>
</dbReference>
<feature type="domain" description="RagB/SusD" evidence="6">
    <location>
        <begin position="296"/>
        <end position="590"/>
    </location>
</feature>
<feature type="domain" description="SusD-like N-terminal" evidence="7">
    <location>
        <begin position="102"/>
        <end position="243"/>
    </location>
</feature>
<keyword evidence="9" id="KW-1185">Reference proteome</keyword>
<dbReference type="GO" id="GO:0009279">
    <property type="term" value="C:cell outer membrane"/>
    <property type="evidence" value="ECO:0007669"/>
    <property type="project" value="UniProtKB-SubCell"/>
</dbReference>
<accession>A0A4U1CIY3</accession>
<comment type="similarity">
    <text evidence="2">Belongs to the SusD family.</text>
</comment>
<evidence type="ECO:0000256" key="1">
    <source>
        <dbReference type="ARBA" id="ARBA00004442"/>
    </source>
</evidence>
<sequence>MKMKKNICYIFLAVMLISQGCEKDSFLQDGSFSGGNDVTEAQLWANPDYARNFLNNVYASLQERYNVDGDGGILASGSDEAVNSNPNGGITILNNGTWGPVRTFDDVYSNMYAGIRKANTFIEKAPTSPFIVLDELLPANVAANQTYELQLARLVGQAYFLKAFFEFELLKRYGSFVIVNKTLTVNDELDVPRNTFDECVAQISKDCEDAISRLPLSPSEWNAANRGRATGTAAMALKARLLLYAASPQYNPTNDVTKWQAAADAAKRIMDTGKHGIYTSYPNIWLWNTAGAFNTEVIFATSATATVAIEQNNAPVSYDAANGRTNPTQEMVDAYEMKTTGKPITDGTSGYSANAPYVGRDPRFGFSVLYNSPSIQPAVSTNPLYVLTLFKTKPVETFVGGKDGLGLNVNATKTGYYMRKFLSESASWAGTTTTIRRPWIYFRYAEVLLNYAEALNEAQGTAAMTQVLAAVNLVRARSGVAMPALQTTNPTGNGYVAPNQIEIRKRIRNERRVELAFEEHRFFDVRRWKEGETTFNGPVSGMRIVPTSATTFTYTRFTVENRSFVARNYLYPISQNELNRATKLGQNTGY</sequence>
<protein>
    <submittedName>
        <fullName evidence="8">RagB/SusD family nutrient uptake outer membrane protein</fullName>
    </submittedName>
</protein>
<dbReference type="InterPro" id="IPR012944">
    <property type="entry name" value="SusD_RagB_dom"/>
</dbReference>
<organism evidence="8 9">
    <name type="scientific">Pedobacter polaris</name>
    <dbReference type="NCBI Taxonomy" id="2571273"/>
    <lineage>
        <taxon>Bacteria</taxon>
        <taxon>Pseudomonadati</taxon>
        <taxon>Bacteroidota</taxon>
        <taxon>Sphingobacteriia</taxon>
        <taxon>Sphingobacteriales</taxon>
        <taxon>Sphingobacteriaceae</taxon>
        <taxon>Pedobacter</taxon>
    </lineage>
</organism>
<keyword evidence="5" id="KW-0998">Cell outer membrane</keyword>
<evidence type="ECO:0000313" key="8">
    <source>
        <dbReference type="EMBL" id="TKC06837.1"/>
    </source>
</evidence>
<reference evidence="8 9" key="1">
    <citation type="submission" date="2019-04" db="EMBL/GenBank/DDBJ databases">
        <title>Pedobacter sp. RP-3-22 sp. nov., isolated from Arctic soil.</title>
        <authorList>
            <person name="Dahal R.H."/>
            <person name="Kim D.-U."/>
        </authorList>
    </citation>
    <scope>NUCLEOTIDE SEQUENCE [LARGE SCALE GENOMIC DNA]</scope>
    <source>
        <strain evidence="8 9">RP-3-22</strain>
    </source>
</reference>
<dbReference type="EMBL" id="SWBR01000004">
    <property type="protein sequence ID" value="TKC06837.1"/>
    <property type="molecule type" value="Genomic_DNA"/>
</dbReference>
<dbReference type="Gene3D" id="1.25.40.390">
    <property type="match status" value="1"/>
</dbReference>
<proteinExistence type="inferred from homology"/>
<dbReference type="SUPFAM" id="SSF48452">
    <property type="entry name" value="TPR-like"/>
    <property type="match status" value="1"/>
</dbReference>
<evidence type="ECO:0000256" key="2">
    <source>
        <dbReference type="ARBA" id="ARBA00006275"/>
    </source>
</evidence>
<dbReference type="PROSITE" id="PS51257">
    <property type="entry name" value="PROKAR_LIPOPROTEIN"/>
    <property type="match status" value="1"/>
</dbReference>
<keyword evidence="3" id="KW-0732">Signal</keyword>
<dbReference type="AlphaFoldDB" id="A0A4U1CIY3"/>
<comment type="subcellular location">
    <subcellularLocation>
        <location evidence="1">Cell outer membrane</location>
    </subcellularLocation>
</comment>
<evidence type="ECO:0000313" key="9">
    <source>
        <dbReference type="Proteomes" id="UP000309488"/>
    </source>
</evidence>
<dbReference type="OrthoDB" id="691231at2"/>
<evidence type="ECO:0000259" key="6">
    <source>
        <dbReference type="Pfam" id="PF07980"/>
    </source>
</evidence>
<evidence type="ECO:0000256" key="5">
    <source>
        <dbReference type="ARBA" id="ARBA00023237"/>
    </source>
</evidence>
<evidence type="ECO:0000256" key="3">
    <source>
        <dbReference type="ARBA" id="ARBA00022729"/>
    </source>
</evidence>
<comment type="caution">
    <text evidence="8">The sequence shown here is derived from an EMBL/GenBank/DDBJ whole genome shotgun (WGS) entry which is preliminary data.</text>
</comment>
<evidence type="ECO:0000256" key="4">
    <source>
        <dbReference type="ARBA" id="ARBA00023136"/>
    </source>
</evidence>
<evidence type="ECO:0000259" key="7">
    <source>
        <dbReference type="Pfam" id="PF14322"/>
    </source>
</evidence>
<dbReference type="Pfam" id="PF14322">
    <property type="entry name" value="SusD-like_3"/>
    <property type="match status" value="1"/>
</dbReference>
<name>A0A4U1CIY3_9SPHI</name>